<dbReference type="SUPFAM" id="SSF56300">
    <property type="entry name" value="Metallo-dependent phosphatases"/>
    <property type="match status" value="1"/>
</dbReference>
<reference evidence="2 3" key="1">
    <citation type="submission" date="2018-06" db="EMBL/GenBank/DDBJ databases">
        <title>Complete genome of Desulfovibrio marinus P48SEP.</title>
        <authorList>
            <person name="Crispim J.S."/>
            <person name="Vidigal P.M.P."/>
            <person name="Silva L.C.F."/>
            <person name="Araujo L.C."/>
            <person name="Laguardia C.N."/>
            <person name="Dias R.S."/>
            <person name="Sousa M.P."/>
            <person name="Paula S.O."/>
            <person name="Silva C."/>
        </authorList>
    </citation>
    <scope>NUCLEOTIDE SEQUENCE [LARGE SCALE GENOMIC DNA]</scope>
    <source>
        <strain evidence="2 3">P48SEP</strain>
    </source>
</reference>
<dbReference type="PANTHER" id="PTHR37523">
    <property type="entry name" value="METALLOPHOSPHOESTERASE"/>
    <property type="match status" value="1"/>
</dbReference>
<dbReference type="InterPro" id="IPR004843">
    <property type="entry name" value="Calcineurin-like_PHP"/>
</dbReference>
<dbReference type="PANTHER" id="PTHR37523:SF1">
    <property type="entry name" value="CALCINEURIN-LIKE PHOSPHOESTERASE DOMAIN-CONTAINING PROTEIN"/>
    <property type="match status" value="1"/>
</dbReference>
<feature type="domain" description="Calcineurin-like phosphoesterase" evidence="1">
    <location>
        <begin position="11"/>
        <end position="191"/>
    </location>
</feature>
<dbReference type="AlphaFoldDB" id="A0A6P1ZAG4"/>
<comment type="caution">
    <text evidence="2">The sequence shown here is derived from an EMBL/GenBank/DDBJ whole genome shotgun (WGS) entry which is preliminary data.</text>
</comment>
<accession>A0A6P1ZAG4</accession>
<dbReference type="InterPro" id="IPR029052">
    <property type="entry name" value="Metallo-depent_PP-like"/>
</dbReference>
<dbReference type="EMBL" id="QMIF01000020">
    <property type="protein sequence ID" value="TVM30662.1"/>
    <property type="molecule type" value="Genomic_DNA"/>
</dbReference>
<protein>
    <submittedName>
        <fullName evidence="2">Serine/threonine protein phosphatase</fullName>
    </submittedName>
</protein>
<proteinExistence type="predicted"/>
<dbReference type="Pfam" id="PF00149">
    <property type="entry name" value="Metallophos"/>
    <property type="match status" value="1"/>
</dbReference>
<dbReference type="Proteomes" id="UP000434052">
    <property type="component" value="Unassembled WGS sequence"/>
</dbReference>
<sequence length="232" mass="24302">MSGTSEYIFIGVGDVHDNVDMLARIPELKDAYGIIVSGDLTNGGGPAQAGNVLNAVRSANPYVFAQLGNMDKPEVNGFLEKQGVNIHAQARPLLKDGDAPAGTRPGILGVGMSNYTPFGTPSEVSDAQLGEWLDAAYDKADGFDPLLLVVHNPPVNTKTDVAGGGHVGSQTVRAFLDRTQPPVCLTGHIHESMAEDFVGKTKVINPGALRGGGYVLITVSGNGIEAELKQVR</sequence>
<dbReference type="OrthoDB" id="332939at2"/>
<evidence type="ECO:0000259" key="1">
    <source>
        <dbReference type="Pfam" id="PF00149"/>
    </source>
</evidence>
<dbReference type="Gene3D" id="3.60.21.10">
    <property type="match status" value="1"/>
</dbReference>
<name>A0A6P1ZAG4_9BACT</name>
<dbReference type="RefSeq" id="WP_144307198.1">
    <property type="nucleotide sequence ID" value="NZ_QMIF01000020.1"/>
</dbReference>
<organism evidence="2 3">
    <name type="scientific">Oceanidesulfovibrio marinus</name>
    <dbReference type="NCBI Taxonomy" id="370038"/>
    <lineage>
        <taxon>Bacteria</taxon>
        <taxon>Pseudomonadati</taxon>
        <taxon>Thermodesulfobacteriota</taxon>
        <taxon>Desulfovibrionia</taxon>
        <taxon>Desulfovibrionales</taxon>
        <taxon>Desulfovibrionaceae</taxon>
        <taxon>Oceanidesulfovibrio</taxon>
    </lineage>
</organism>
<evidence type="ECO:0000313" key="3">
    <source>
        <dbReference type="Proteomes" id="UP000434052"/>
    </source>
</evidence>
<gene>
    <name evidence="2" type="ORF">DQK91_20060</name>
</gene>
<dbReference type="GO" id="GO:0016787">
    <property type="term" value="F:hydrolase activity"/>
    <property type="evidence" value="ECO:0007669"/>
    <property type="project" value="InterPro"/>
</dbReference>
<evidence type="ECO:0000313" key="2">
    <source>
        <dbReference type="EMBL" id="TVM30662.1"/>
    </source>
</evidence>